<evidence type="ECO:0000313" key="2">
    <source>
        <dbReference type="EMBL" id="MBI1620356.1"/>
    </source>
</evidence>
<dbReference type="EMBL" id="JADGMQ010000003">
    <property type="protein sequence ID" value="MBI1620356.1"/>
    <property type="molecule type" value="Genomic_DNA"/>
</dbReference>
<gene>
    <name evidence="2" type="ORF">IOD40_06720</name>
</gene>
<evidence type="ECO:0000259" key="1">
    <source>
        <dbReference type="Pfam" id="PF26097"/>
    </source>
</evidence>
<dbReference type="Proteomes" id="UP000601789">
    <property type="component" value="Unassembled WGS sequence"/>
</dbReference>
<reference evidence="2 3" key="1">
    <citation type="submission" date="2020-10" db="EMBL/GenBank/DDBJ databases">
        <title>Aquamicrobium zhengzhouensis sp. nov., a exopolysaccharide producing bacterium isolated from farmland soil.</title>
        <authorList>
            <person name="Wang X."/>
        </authorList>
    </citation>
    <scope>NUCLEOTIDE SEQUENCE [LARGE SCALE GENOMIC DNA]</scope>
    <source>
        <strain evidence="3">cd-1</strain>
    </source>
</reference>
<accession>A0ABS0SAU2</accession>
<dbReference type="Pfam" id="PF26097">
    <property type="entry name" value="Phage_Inh_N"/>
    <property type="match status" value="1"/>
</dbReference>
<dbReference type="RefSeq" id="WP_198475636.1">
    <property type="nucleotide sequence ID" value="NZ_JADGMQ010000003.1"/>
</dbReference>
<evidence type="ECO:0000313" key="3">
    <source>
        <dbReference type="Proteomes" id="UP000601789"/>
    </source>
</evidence>
<feature type="domain" description="Inh N-terminal" evidence="1">
    <location>
        <begin position="55"/>
        <end position="89"/>
    </location>
</feature>
<keyword evidence="3" id="KW-1185">Reference proteome</keyword>
<name>A0ABS0SAU2_9HYPH</name>
<comment type="caution">
    <text evidence="2">The sequence shown here is derived from an EMBL/GenBank/DDBJ whole genome shotgun (WGS) entry which is preliminary data.</text>
</comment>
<protein>
    <recommendedName>
        <fullName evidence="1">Inh N-terminal domain-containing protein</fullName>
    </recommendedName>
</protein>
<sequence>MAELIPTWGYAADGKAQLFQLASGEELPQGWADHPNKWQTPAVNQAVDELDKIIASQNKGALDRFAASQGIELDRRKSFGKMVADYREAISR</sequence>
<dbReference type="InterPro" id="IPR059054">
    <property type="entry name" value="Inh_N"/>
</dbReference>
<organism evidence="2 3">
    <name type="scientific">Aquamicrobium zhengzhouense</name>
    <dbReference type="NCBI Taxonomy" id="2781738"/>
    <lineage>
        <taxon>Bacteria</taxon>
        <taxon>Pseudomonadati</taxon>
        <taxon>Pseudomonadota</taxon>
        <taxon>Alphaproteobacteria</taxon>
        <taxon>Hyphomicrobiales</taxon>
        <taxon>Phyllobacteriaceae</taxon>
        <taxon>Aquamicrobium</taxon>
    </lineage>
</organism>
<proteinExistence type="predicted"/>